<dbReference type="RefSeq" id="WP_058857182.1">
    <property type="nucleotide sequence ID" value="NZ_BJZR01000084.1"/>
</dbReference>
<organism evidence="1 3">
    <name type="scientific">Kocuria flava</name>
    <dbReference type="NCBI Taxonomy" id="446860"/>
    <lineage>
        <taxon>Bacteria</taxon>
        <taxon>Bacillati</taxon>
        <taxon>Actinomycetota</taxon>
        <taxon>Actinomycetes</taxon>
        <taxon>Micrococcales</taxon>
        <taxon>Micrococcaceae</taxon>
        <taxon>Kocuria</taxon>
    </lineage>
</organism>
<evidence type="ECO:0000313" key="1">
    <source>
        <dbReference type="EMBL" id="ALU38468.1"/>
    </source>
</evidence>
<sequence>MTTNASTPEQLNAALRAVRLIRAHLGNDTTAARHVLDELAADPAPGAAAGLILALTADAADMATALAGGDRQLASDHLAIAAAELDF</sequence>
<gene>
    <name evidence="1" type="ORF">AS188_00445</name>
    <name evidence="2" type="ORF">KFL01_24040</name>
</gene>
<evidence type="ECO:0000313" key="4">
    <source>
        <dbReference type="Proteomes" id="UP000321155"/>
    </source>
</evidence>
<dbReference type="Proteomes" id="UP000321155">
    <property type="component" value="Unassembled WGS sequence"/>
</dbReference>
<name>A0A0U2WPD2_9MICC</name>
<dbReference type="Proteomes" id="UP000057181">
    <property type="component" value="Chromosome"/>
</dbReference>
<evidence type="ECO:0000313" key="2">
    <source>
        <dbReference type="EMBL" id="GEO93098.1"/>
    </source>
</evidence>
<proteinExistence type="predicted"/>
<dbReference type="AlphaFoldDB" id="A0A0U2WPD2"/>
<evidence type="ECO:0000313" key="3">
    <source>
        <dbReference type="Proteomes" id="UP000057181"/>
    </source>
</evidence>
<reference evidence="2 4" key="2">
    <citation type="submission" date="2019-07" db="EMBL/GenBank/DDBJ databases">
        <title>Whole genome shotgun sequence of Kocuria flava NBRC 107626.</title>
        <authorList>
            <person name="Hosoyama A."/>
            <person name="Uohara A."/>
            <person name="Ohji S."/>
            <person name="Ichikawa N."/>
        </authorList>
    </citation>
    <scope>NUCLEOTIDE SEQUENCE [LARGE SCALE GENOMIC DNA]</scope>
    <source>
        <strain evidence="2 4">NBRC 107626</strain>
    </source>
</reference>
<dbReference type="EMBL" id="BJZR01000084">
    <property type="protein sequence ID" value="GEO93098.1"/>
    <property type="molecule type" value="Genomic_DNA"/>
</dbReference>
<dbReference type="KEGG" id="kfv:AS188_00445"/>
<reference evidence="1 3" key="1">
    <citation type="submission" date="2015-11" db="EMBL/GenBank/DDBJ databases">
        <title>Complete Genome Sequence of Kocuria flava strain HO-9041.</title>
        <authorList>
            <person name="Zhou M."/>
            <person name="Dai J."/>
        </authorList>
    </citation>
    <scope>NUCLEOTIDE SEQUENCE [LARGE SCALE GENOMIC DNA]</scope>
    <source>
        <strain evidence="1 3">HO-9041</strain>
    </source>
</reference>
<accession>A0A0U2WPD2</accession>
<keyword evidence="4" id="KW-1185">Reference proteome</keyword>
<protein>
    <submittedName>
        <fullName evidence="1">Uncharacterized protein</fullName>
    </submittedName>
</protein>
<dbReference type="EMBL" id="CP013254">
    <property type="protein sequence ID" value="ALU38468.1"/>
    <property type="molecule type" value="Genomic_DNA"/>
</dbReference>